<gene>
    <name evidence="2" type="ORF">LMG3431_00826</name>
</gene>
<keyword evidence="3" id="KW-1185">Reference proteome</keyword>
<sequence length="249" mass="25816">MHHMRAGRLTILISGLAMLAGVSGCAWSPPNAYPVLDLGKKNQSAVEAAFNMKPPVNTALNVGFVLDKFLEQQQVYWNKASSARTGAMDLRTGVAGGAIVGAVGAIIGNVATTATGAGLAVGSSLFMEQYSLTAQDRIYGAAAVNIGCVISAASVLPRDKDVLLADVMNAGNRILGNVQAGLAALQPAMPNVGEVMKAYADVMATPRPKSGQAFTAQSEADQESLRKIIRADLLSCVETGKLASEVLNK</sequence>
<evidence type="ECO:0000313" key="2">
    <source>
        <dbReference type="EMBL" id="CAB3629130.1"/>
    </source>
</evidence>
<feature type="chain" id="PRO_5029020883" description="Lipoprotein" evidence="1">
    <location>
        <begin position="29"/>
        <end position="249"/>
    </location>
</feature>
<accession>A0A6S6ZKP3</accession>
<protein>
    <recommendedName>
        <fullName evidence="4">Lipoprotein</fullName>
    </recommendedName>
</protein>
<dbReference type="Proteomes" id="UP000494108">
    <property type="component" value="Unassembled WGS sequence"/>
</dbReference>
<dbReference type="AlphaFoldDB" id="A0A6S6ZKP3"/>
<evidence type="ECO:0008006" key="4">
    <source>
        <dbReference type="Google" id="ProtNLM"/>
    </source>
</evidence>
<keyword evidence="1" id="KW-0732">Signal</keyword>
<feature type="signal peptide" evidence="1">
    <location>
        <begin position="1"/>
        <end position="28"/>
    </location>
</feature>
<dbReference type="EMBL" id="CADIJX010000001">
    <property type="protein sequence ID" value="CAB3629130.1"/>
    <property type="molecule type" value="Genomic_DNA"/>
</dbReference>
<organism evidence="2 3">
    <name type="scientific">Achromobacter pestifer</name>
    <dbReference type="NCBI Taxonomy" id="1353889"/>
    <lineage>
        <taxon>Bacteria</taxon>
        <taxon>Pseudomonadati</taxon>
        <taxon>Pseudomonadota</taxon>
        <taxon>Betaproteobacteria</taxon>
        <taxon>Burkholderiales</taxon>
        <taxon>Alcaligenaceae</taxon>
        <taxon>Achromobacter</taxon>
    </lineage>
</organism>
<dbReference type="PROSITE" id="PS51257">
    <property type="entry name" value="PROKAR_LIPOPROTEIN"/>
    <property type="match status" value="1"/>
</dbReference>
<dbReference type="RefSeq" id="WP_175173136.1">
    <property type="nucleotide sequence ID" value="NZ_CADIJX010000001.1"/>
</dbReference>
<evidence type="ECO:0000313" key="3">
    <source>
        <dbReference type="Proteomes" id="UP000494108"/>
    </source>
</evidence>
<proteinExistence type="predicted"/>
<reference evidence="2 3" key="1">
    <citation type="submission" date="2020-04" db="EMBL/GenBank/DDBJ databases">
        <authorList>
            <person name="De Canck E."/>
        </authorList>
    </citation>
    <scope>NUCLEOTIDE SEQUENCE [LARGE SCALE GENOMIC DNA]</scope>
    <source>
        <strain evidence="2 3">LMG 3431</strain>
    </source>
</reference>
<evidence type="ECO:0000256" key="1">
    <source>
        <dbReference type="SAM" id="SignalP"/>
    </source>
</evidence>
<name>A0A6S6ZKP3_9BURK</name>